<accession>A0ABS8WPK3</accession>
<comment type="caution">
    <text evidence="1">The sequence shown here is derived from an EMBL/GenBank/DDBJ whole genome shotgun (WGS) entry which is preliminary data.</text>
</comment>
<dbReference type="EMBL" id="JACEIK010009179">
    <property type="protein sequence ID" value="MCE3052059.1"/>
    <property type="molecule type" value="Genomic_DNA"/>
</dbReference>
<dbReference type="Proteomes" id="UP000823775">
    <property type="component" value="Unassembled WGS sequence"/>
</dbReference>
<gene>
    <name evidence="1" type="ORF">HAX54_051484</name>
</gene>
<evidence type="ECO:0000313" key="2">
    <source>
        <dbReference type="Proteomes" id="UP000823775"/>
    </source>
</evidence>
<sequence length="245" mass="27352">RDVSMGQIDFKSDKERIKGFGGSSRGLYGKKLPICLEVSLTSGKNNVGVPNKGLVGHLTSSLLYFLNLLSQFTFCRTDSSAPIIQGDPLYACYHFPHIDMNAFHDARNENGYLSGDIGGLRGNKSSTHEVKPHPSLEFEILARNIAFHYNPKRLGSWDVSITIGAFRLAQRLDGDYSTQVERKWKAVCTCVSQMAHRCTILKDFLLGILAEACAPPVGYNMAHACRRSSTFSLFWIFQTFSRSQF</sequence>
<keyword evidence="2" id="KW-1185">Reference proteome</keyword>
<organism evidence="1 2">
    <name type="scientific">Datura stramonium</name>
    <name type="common">Jimsonweed</name>
    <name type="synonym">Common thornapple</name>
    <dbReference type="NCBI Taxonomy" id="4076"/>
    <lineage>
        <taxon>Eukaryota</taxon>
        <taxon>Viridiplantae</taxon>
        <taxon>Streptophyta</taxon>
        <taxon>Embryophyta</taxon>
        <taxon>Tracheophyta</taxon>
        <taxon>Spermatophyta</taxon>
        <taxon>Magnoliopsida</taxon>
        <taxon>eudicotyledons</taxon>
        <taxon>Gunneridae</taxon>
        <taxon>Pentapetalae</taxon>
        <taxon>asterids</taxon>
        <taxon>lamiids</taxon>
        <taxon>Solanales</taxon>
        <taxon>Solanaceae</taxon>
        <taxon>Solanoideae</taxon>
        <taxon>Datureae</taxon>
        <taxon>Datura</taxon>
    </lineage>
</organism>
<protein>
    <submittedName>
        <fullName evidence="1">Uncharacterized protein</fullName>
    </submittedName>
</protein>
<evidence type="ECO:0000313" key="1">
    <source>
        <dbReference type="EMBL" id="MCE3052059.1"/>
    </source>
</evidence>
<name>A0ABS8WPK3_DATST</name>
<feature type="non-terminal residue" evidence="1">
    <location>
        <position position="1"/>
    </location>
</feature>
<proteinExistence type="predicted"/>
<reference evidence="1 2" key="1">
    <citation type="journal article" date="2021" name="BMC Genomics">
        <title>Datura genome reveals duplications of psychoactive alkaloid biosynthetic genes and high mutation rate following tissue culture.</title>
        <authorList>
            <person name="Rajewski A."/>
            <person name="Carter-House D."/>
            <person name="Stajich J."/>
            <person name="Litt A."/>
        </authorList>
    </citation>
    <scope>NUCLEOTIDE SEQUENCE [LARGE SCALE GENOMIC DNA]</scope>
    <source>
        <strain evidence="1">AR-01</strain>
    </source>
</reference>